<dbReference type="SMART" id="SM00220">
    <property type="entry name" value="S_TKc"/>
    <property type="match status" value="1"/>
</dbReference>
<dbReference type="GO" id="GO:0035556">
    <property type="term" value="P:intracellular signal transduction"/>
    <property type="evidence" value="ECO:0007669"/>
    <property type="project" value="TreeGrafter"/>
</dbReference>
<dbReference type="PROSITE" id="PS50011">
    <property type="entry name" value="PROTEIN_KINASE_DOM"/>
    <property type="match status" value="1"/>
</dbReference>
<dbReference type="Gene3D" id="1.10.510.10">
    <property type="entry name" value="Transferase(Phosphotransferase) domain 1"/>
    <property type="match status" value="1"/>
</dbReference>
<keyword evidence="5" id="KW-1185">Reference proteome</keyword>
<dbReference type="EMBL" id="KI925455">
    <property type="protein sequence ID" value="ETW86197.1"/>
    <property type="molecule type" value="Genomic_DNA"/>
</dbReference>
<dbReference type="Proteomes" id="UP000030671">
    <property type="component" value="Unassembled WGS sequence"/>
</dbReference>
<dbReference type="eggNOG" id="KOG0583">
    <property type="taxonomic scope" value="Eukaryota"/>
</dbReference>
<dbReference type="Pfam" id="PF00069">
    <property type="entry name" value="Pkinase"/>
    <property type="match status" value="1"/>
</dbReference>
<evidence type="ECO:0000256" key="2">
    <source>
        <dbReference type="ARBA" id="ARBA00022840"/>
    </source>
</evidence>
<organism evidence="4 5">
    <name type="scientific">Heterobasidion irregulare (strain TC 32-1)</name>
    <dbReference type="NCBI Taxonomy" id="747525"/>
    <lineage>
        <taxon>Eukaryota</taxon>
        <taxon>Fungi</taxon>
        <taxon>Dikarya</taxon>
        <taxon>Basidiomycota</taxon>
        <taxon>Agaricomycotina</taxon>
        <taxon>Agaricomycetes</taxon>
        <taxon>Russulales</taxon>
        <taxon>Bondarzewiaceae</taxon>
        <taxon>Heterobasidion</taxon>
        <taxon>Heterobasidion annosum species complex</taxon>
    </lineage>
</organism>
<dbReference type="InterPro" id="IPR008271">
    <property type="entry name" value="Ser/Thr_kinase_AS"/>
</dbReference>
<dbReference type="STRING" id="747525.W4KK22"/>
<protein>
    <recommendedName>
        <fullName evidence="3">Protein kinase domain-containing protein</fullName>
    </recommendedName>
</protein>
<dbReference type="GO" id="GO:0004674">
    <property type="term" value="F:protein serine/threonine kinase activity"/>
    <property type="evidence" value="ECO:0007669"/>
    <property type="project" value="TreeGrafter"/>
</dbReference>
<evidence type="ECO:0000259" key="3">
    <source>
        <dbReference type="PROSITE" id="PS50011"/>
    </source>
</evidence>
<keyword evidence="1" id="KW-0547">Nucleotide-binding</keyword>
<dbReference type="HOGENOM" id="CLU_000288_63_0_1"/>
<dbReference type="AlphaFoldDB" id="W4KK22"/>
<keyword evidence="2" id="KW-0067">ATP-binding</keyword>
<dbReference type="OrthoDB" id="541276at2759"/>
<dbReference type="InterPro" id="IPR011009">
    <property type="entry name" value="Kinase-like_dom_sf"/>
</dbReference>
<dbReference type="GeneID" id="20668703"/>
<evidence type="ECO:0000313" key="4">
    <source>
        <dbReference type="EMBL" id="ETW86197.1"/>
    </source>
</evidence>
<dbReference type="InParanoid" id="W4KK22"/>
<feature type="non-terminal residue" evidence="4">
    <location>
        <position position="1"/>
    </location>
</feature>
<dbReference type="RefSeq" id="XP_009542958.1">
    <property type="nucleotide sequence ID" value="XM_009544663.1"/>
</dbReference>
<accession>W4KK22</accession>
<evidence type="ECO:0000313" key="5">
    <source>
        <dbReference type="Proteomes" id="UP000030671"/>
    </source>
</evidence>
<proteinExistence type="predicted"/>
<dbReference type="GO" id="GO:0005737">
    <property type="term" value="C:cytoplasm"/>
    <property type="evidence" value="ECO:0007669"/>
    <property type="project" value="TreeGrafter"/>
</dbReference>
<evidence type="ECO:0000256" key="1">
    <source>
        <dbReference type="ARBA" id="ARBA00022741"/>
    </source>
</evidence>
<reference evidence="4 5" key="1">
    <citation type="journal article" date="2012" name="New Phytol.">
        <title>Insight into trade-off between wood decay and parasitism from the genome of a fungal forest pathogen.</title>
        <authorList>
            <person name="Olson A."/>
            <person name="Aerts A."/>
            <person name="Asiegbu F."/>
            <person name="Belbahri L."/>
            <person name="Bouzid O."/>
            <person name="Broberg A."/>
            <person name="Canback B."/>
            <person name="Coutinho P.M."/>
            <person name="Cullen D."/>
            <person name="Dalman K."/>
            <person name="Deflorio G."/>
            <person name="van Diepen L.T."/>
            <person name="Dunand C."/>
            <person name="Duplessis S."/>
            <person name="Durling M."/>
            <person name="Gonthier P."/>
            <person name="Grimwood J."/>
            <person name="Fossdal C.G."/>
            <person name="Hansson D."/>
            <person name="Henrissat B."/>
            <person name="Hietala A."/>
            <person name="Himmelstrand K."/>
            <person name="Hoffmeister D."/>
            <person name="Hogberg N."/>
            <person name="James T.Y."/>
            <person name="Karlsson M."/>
            <person name="Kohler A."/>
            <person name="Kues U."/>
            <person name="Lee Y.H."/>
            <person name="Lin Y.C."/>
            <person name="Lind M."/>
            <person name="Lindquist E."/>
            <person name="Lombard V."/>
            <person name="Lucas S."/>
            <person name="Lunden K."/>
            <person name="Morin E."/>
            <person name="Murat C."/>
            <person name="Park J."/>
            <person name="Raffaello T."/>
            <person name="Rouze P."/>
            <person name="Salamov A."/>
            <person name="Schmutz J."/>
            <person name="Solheim H."/>
            <person name="Stahlberg J."/>
            <person name="Velez H."/>
            <person name="de Vries R.P."/>
            <person name="Wiebenga A."/>
            <person name="Woodward S."/>
            <person name="Yakovlev I."/>
            <person name="Garbelotto M."/>
            <person name="Martin F."/>
            <person name="Grigoriev I.V."/>
            <person name="Stenlid J."/>
        </authorList>
    </citation>
    <scope>NUCLEOTIDE SEQUENCE [LARGE SCALE GENOMIC DNA]</scope>
    <source>
        <strain evidence="4 5">TC 32-1</strain>
    </source>
</reference>
<feature type="non-terminal residue" evidence="4">
    <location>
        <position position="281"/>
    </location>
</feature>
<name>W4KK22_HETIT</name>
<sequence length="281" mass="32174">STLLPDFTGYAIDNNSILLTKRLSSGSFGVVYRAVSLKSRLVKEYAVKCLLNLDPDTPRSEALVREVALHVTVSDHPGIVTIHDVVEGEKFSFIVMDYCPGGDLFQASVARRLFRWNDDLLKQAFMNIIDAVEECHRRGVYHRDLKPDNILISKDGKQTWLTDFGLGTFDMISNEHHVGTPSYMSPECLGKDSREAYLTAHNDIWSLGIILFVMISGEMPWRRAQNDDSVYRDFRRWRTFSGHPVSTEAETLLLRIFTQDPTRRISLARLREEIVKIKTFF</sequence>
<gene>
    <name evidence="4" type="ORF">HETIRDRAFT_229495</name>
</gene>
<dbReference type="PANTHER" id="PTHR24346:SF75">
    <property type="entry name" value="AURORA KINASE"/>
    <property type="match status" value="1"/>
</dbReference>
<feature type="domain" description="Protein kinase" evidence="3">
    <location>
        <begin position="17"/>
        <end position="281"/>
    </location>
</feature>
<dbReference type="SUPFAM" id="SSF56112">
    <property type="entry name" value="Protein kinase-like (PK-like)"/>
    <property type="match status" value="1"/>
</dbReference>
<dbReference type="PANTHER" id="PTHR24346">
    <property type="entry name" value="MAP/MICROTUBULE AFFINITY-REGULATING KINASE"/>
    <property type="match status" value="1"/>
</dbReference>
<dbReference type="PROSITE" id="PS00108">
    <property type="entry name" value="PROTEIN_KINASE_ST"/>
    <property type="match status" value="1"/>
</dbReference>
<dbReference type="KEGG" id="hir:HETIRDRAFT_229495"/>
<dbReference type="GO" id="GO:0005524">
    <property type="term" value="F:ATP binding"/>
    <property type="evidence" value="ECO:0007669"/>
    <property type="project" value="UniProtKB-KW"/>
</dbReference>
<dbReference type="InterPro" id="IPR000719">
    <property type="entry name" value="Prot_kinase_dom"/>
</dbReference>